<evidence type="ECO:0000259" key="4">
    <source>
        <dbReference type="Pfam" id="PF14508"/>
    </source>
</evidence>
<protein>
    <submittedName>
        <fullName evidence="6">Glycoside hydrolase family 97 catalytic domain-containing protein</fullName>
    </submittedName>
</protein>
<dbReference type="InterPro" id="IPR019563">
    <property type="entry name" value="GH97_catalytic"/>
</dbReference>
<dbReference type="InterPro" id="IPR017853">
    <property type="entry name" value="GH"/>
</dbReference>
<dbReference type="Pfam" id="PF10566">
    <property type="entry name" value="Glyco_hydro_97"/>
    <property type="match status" value="1"/>
</dbReference>
<organism evidence="6 7">
    <name type="scientific">Paenibacillus aurantius</name>
    <dbReference type="NCBI Taxonomy" id="2918900"/>
    <lineage>
        <taxon>Bacteria</taxon>
        <taxon>Bacillati</taxon>
        <taxon>Bacillota</taxon>
        <taxon>Bacilli</taxon>
        <taxon>Bacillales</taxon>
        <taxon>Paenibacillaceae</taxon>
        <taxon>Paenibacillus</taxon>
    </lineage>
</organism>
<feature type="domain" description="Glycosyl-hydrolase 97 N-terminal" evidence="4">
    <location>
        <begin position="10"/>
        <end position="261"/>
    </location>
</feature>
<proteinExistence type="predicted"/>
<dbReference type="KEGG" id="paun:MJA45_14080"/>
<keyword evidence="1 6" id="KW-0378">Hydrolase</keyword>
<dbReference type="PANTHER" id="PTHR35803">
    <property type="entry name" value="GLUCAN 1,4-ALPHA-GLUCOSIDASE SUSB-RELATED"/>
    <property type="match status" value="1"/>
</dbReference>
<dbReference type="Gene3D" id="3.20.20.70">
    <property type="entry name" value="Aldolase class I"/>
    <property type="match status" value="1"/>
</dbReference>
<dbReference type="EMBL" id="CP130318">
    <property type="protein sequence ID" value="WNQ14096.1"/>
    <property type="molecule type" value="Genomic_DNA"/>
</dbReference>
<dbReference type="InterPro" id="IPR013780">
    <property type="entry name" value="Glyco_hydro_b"/>
</dbReference>
<keyword evidence="2" id="KW-0326">Glycosidase</keyword>
<dbReference type="InterPro" id="IPR013785">
    <property type="entry name" value="Aldolase_TIM"/>
</dbReference>
<evidence type="ECO:0000313" key="7">
    <source>
        <dbReference type="Proteomes" id="UP001305702"/>
    </source>
</evidence>
<keyword evidence="7" id="KW-1185">Reference proteome</keyword>
<gene>
    <name evidence="6" type="ORF">MJA45_14080</name>
</gene>
<dbReference type="AlphaFoldDB" id="A0AA96RI00"/>
<dbReference type="InterPro" id="IPR014718">
    <property type="entry name" value="GH-type_carb-bd"/>
</dbReference>
<evidence type="ECO:0000259" key="3">
    <source>
        <dbReference type="Pfam" id="PF10566"/>
    </source>
</evidence>
<name>A0AA96RI00_9BACL</name>
<evidence type="ECO:0000259" key="5">
    <source>
        <dbReference type="Pfam" id="PF14509"/>
    </source>
</evidence>
<dbReference type="Pfam" id="PF14508">
    <property type="entry name" value="GH97_N"/>
    <property type="match status" value="1"/>
</dbReference>
<dbReference type="Pfam" id="PF14509">
    <property type="entry name" value="GH97_C"/>
    <property type="match status" value="1"/>
</dbReference>
<dbReference type="InterPro" id="IPR029483">
    <property type="entry name" value="GH97_C"/>
</dbReference>
<dbReference type="Gene3D" id="2.70.98.10">
    <property type="match status" value="1"/>
</dbReference>
<dbReference type="RefSeq" id="WP_315607879.1">
    <property type="nucleotide sequence ID" value="NZ_CP130318.1"/>
</dbReference>
<evidence type="ECO:0000313" key="6">
    <source>
        <dbReference type="EMBL" id="WNQ14096.1"/>
    </source>
</evidence>
<dbReference type="Proteomes" id="UP001305702">
    <property type="component" value="Chromosome"/>
</dbReference>
<dbReference type="GO" id="GO:0030246">
    <property type="term" value="F:carbohydrate binding"/>
    <property type="evidence" value="ECO:0007669"/>
    <property type="project" value="InterPro"/>
</dbReference>
<dbReference type="Gene3D" id="2.60.40.1180">
    <property type="entry name" value="Golgi alpha-mannosidase II"/>
    <property type="match status" value="1"/>
</dbReference>
<sequence>MNSGDSSWVLRSPNGGLTASIRLTPEGRLKYKIRRNNTVILEESDMGLTADGVDLGGKLLVEAVHQRTVLETYETRGGHTNAVNHGQEAILMLRHGSSEWKYGLHARAYDDGFAFRYELHVEGSILIQEEASSWSLPPGSLVWLFERNNAWKLKSYAGEWIRVDADELITISSQGPVQGTPLVVELPDQGGYAAIVEAALYGYSGMRLEAVGNRSVKVHFTEAERGFTVKGPFTTPWRVTIVSSDLNGLVNSDLITSLNPPPSEKLFQDTSYIRPGRSVWRWWSLGTGTPEQEREMIEFADRLGFEYTTIDEGWEAWENPWEELQKLTAYAGSKDIGVFVWKRSGEINDPQDDWRAMREFFDKARYAGAAGLKIDFIDNESKAAIDFQIAALEKAAERRLMINFHGISKPTGESRTYPNEISREGIRGLELNKMKEGPIPAWHNAALPFTRFLAGHGDYTPLGFSNRGETTYAHQLATMVVFTSPLQVVAENPAYLLEEESVRAGLDVLKAIPSVWEETRVLEPSVIGELAVFARRRGGIWFLGILNGKPEEVVLERLSLSFLEDKTRYEVTEITDRRERPGLERTVREVVPPSALTTIRLEPNGGYVAMFTSVAEGHIMKDRS</sequence>
<dbReference type="InterPro" id="IPR029486">
    <property type="entry name" value="GH97_N"/>
</dbReference>
<reference evidence="6 7" key="1">
    <citation type="submission" date="2022-02" db="EMBL/GenBank/DDBJ databases">
        <title>Paenibacillus sp. MBLB1776 Whole Genome Shotgun Sequencing.</title>
        <authorList>
            <person name="Hwang C.Y."/>
            <person name="Cho E.-S."/>
            <person name="Seo M.-J."/>
        </authorList>
    </citation>
    <scope>NUCLEOTIDE SEQUENCE [LARGE SCALE GENOMIC DNA]</scope>
    <source>
        <strain evidence="6 7">MBLB1776</strain>
    </source>
</reference>
<evidence type="ECO:0000256" key="2">
    <source>
        <dbReference type="ARBA" id="ARBA00023295"/>
    </source>
</evidence>
<feature type="domain" description="Glycosyl-hydrolase 97 C-terminal oligomerisation" evidence="5">
    <location>
        <begin position="515"/>
        <end position="611"/>
    </location>
</feature>
<dbReference type="SUPFAM" id="SSF51445">
    <property type="entry name" value="(Trans)glycosidases"/>
    <property type="match status" value="1"/>
</dbReference>
<evidence type="ECO:0000256" key="1">
    <source>
        <dbReference type="ARBA" id="ARBA00022801"/>
    </source>
</evidence>
<accession>A0AA96RI00</accession>
<dbReference type="GO" id="GO:0016798">
    <property type="term" value="F:hydrolase activity, acting on glycosyl bonds"/>
    <property type="evidence" value="ECO:0007669"/>
    <property type="project" value="UniProtKB-KW"/>
</dbReference>
<dbReference type="InterPro" id="IPR052720">
    <property type="entry name" value="Glycosyl_hydrolase_97"/>
</dbReference>
<feature type="domain" description="Glycosyl-hydrolase 97 catalytic" evidence="3">
    <location>
        <begin position="289"/>
        <end position="426"/>
    </location>
</feature>